<name>A0A0R1UGE1_9LACO</name>
<reference evidence="2 3" key="1">
    <citation type="journal article" date="2015" name="Genome Announc.">
        <title>Expanding the biotechnology potential of lactobacilli through comparative genomics of 213 strains and associated genera.</title>
        <authorList>
            <person name="Sun Z."/>
            <person name="Harris H.M."/>
            <person name="McCann A."/>
            <person name="Guo C."/>
            <person name="Argimon S."/>
            <person name="Zhang W."/>
            <person name="Yang X."/>
            <person name="Jeffery I.B."/>
            <person name="Cooney J.C."/>
            <person name="Kagawa T.F."/>
            <person name="Liu W."/>
            <person name="Song Y."/>
            <person name="Salvetti E."/>
            <person name="Wrobel A."/>
            <person name="Rasinkangas P."/>
            <person name="Parkhill J."/>
            <person name="Rea M.C."/>
            <person name="O'Sullivan O."/>
            <person name="Ritari J."/>
            <person name="Douillard F.P."/>
            <person name="Paul Ross R."/>
            <person name="Yang R."/>
            <person name="Briner A.E."/>
            <person name="Felis G.E."/>
            <person name="de Vos W.M."/>
            <person name="Barrangou R."/>
            <person name="Klaenhammer T.R."/>
            <person name="Caufield P.W."/>
            <person name="Cui Y."/>
            <person name="Zhang H."/>
            <person name="O'Toole P.W."/>
        </authorList>
    </citation>
    <scope>NUCLEOTIDE SEQUENCE [LARGE SCALE GENOMIC DNA]</scope>
    <source>
        <strain evidence="2 3">DSM 15946</strain>
    </source>
</reference>
<proteinExistence type="predicted"/>
<evidence type="ECO:0000313" key="3">
    <source>
        <dbReference type="Proteomes" id="UP000050816"/>
    </source>
</evidence>
<comment type="caution">
    <text evidence="2">The sequence shown here is derived from an EMBL/GenBank/DDBJ whole genome shotgun (WGS) entry which is preliminary data.</text>
</comment>
<evidence type="ECO:0008006" key="4">
    <source>
        <dbReference type="Google" id="ProtNLM"/>
    </source>
</evidence>
<sequence>MVDAATLDQTVMITYAREQAAKGNQLAQPPVIKAPPASGKPQEAVGLNSAENRPAAQPARLPQIGDQTNPAGVLGWSLLGLLTLLGLKRKRRDEGKGG</sequence>
<dbReference type="Proteomes" id="UP000050816">
    <property type="component" value="Unassembled WGS sequence"/>
</dbReference>
<evidence type="ECO:0000313" key="2">
    <source>
        <dbReference type="EMBL" id="KRL90378.1"/>
    </source>
</evidence>
<gene>
    <name evidence="2" type="ORF">FC43_GL001387</name>
</gene>
<feature type="region of interest" description="Disordered" evidence="1">
    <location>
        <begin position="21"/>
        <end position="66"/>
    </location>
</feature>
<accession>A0A0R1UGE1</accession>
<dbReference type="AlphaFoldDB" id="A0A0R1UGE1"/>
<protein>
    <recommendedName>
        <fullName evidence="4">Gram-positive cocci surface proteins LPxTG domain-containing protein</fullName>
    </recommendedName>
</protein>
<dbReference type="EMBL" id="AZFK01000030">
    <property type="protein sequence ID" value="KRL90378.1"/>
    <property type="molecule type" value="Genomic_DNA"/>
</dbReference>
<organism evidence="2 3">
    <name type="scientific">Limosilactobacillus ingluviei DSM 15946</name>
    <dbReference type="NCBI Taxonomy" id="1423760"/>
    <lineage>
        <taxon>Bacteria</taxon>
        <taxon>Bacillati</taxon>
        <taxon>Bacillota</taxon>
        <taxon>Bacilli</taxon>
        <taxon>Lactobacillales</taxon>
        <taxon>Lactobacillaceae</taxon>
        <taxon>Limosilactobacillus</taxon>
    </lineage>
</organism>
<dbReference type="PATRIC" id="fig|1423760.3.peg.1454"/>
<evidence type="ECO:0000256" key="1">
    <source>
        <dbReference type="SAM" id="MobiDB-lite"/>
    </source>
</evidence>